<name>A0A9N7MLG8_STRHE</name>
<feature type="non-terminal residue" evidence="2">
    <location>
        <position position="254"/>
    </location>
</feature>
<feature type="compositionally biased region" description="Acidic residues" evidence="1">
    <location>
        <begin position="169"/>
        <end position="182"/>
    </location>
</feature>
<feature type="non-terminal residue" evidence="2">
    <location>
        <position position="1"/>
    </location>
</feature>
<dbReference type="AlphaFoldDB" id="A0A9N7MLG8"/>
<evidence type="ECO:0000313" key="2">
    <source>
        <dbReference type="EMBL" id="CAA0809250.1"/>
    </source>
</evidence>
<dbReference type="Proteomes" id="UP001153555">
    <property type="component" value="Unassembled WGS sequence"/>
</dbReference>
<keyword evidence="3" id="KW-1185">Reference proteome</keyword>
<reference evidence="2" key="1">
    <citation type="submission" date="2019-12" db="EMBL/GenBank/DDBJ databases">
        <authorList>
            <person name="Scholes J."/>
        </authorList>
    </citation>
    <scope>NUCLEOTIDE SEQUENCE</scope>
</reference>
<evidence type="ECO:0000313" key="3">
    <source>
        <dbReference type="Proteomes" id="UP001153555"/>
    </source>
</evidence>
<accession>A0A9N7MLG8</accession>
<proteinExistence type="predicted"/>
<gene>
    <name evidence="2" type="ORF">SHERM_11360</name>
</gene>
<feature type="region of interest" description="Disordered" evidence="1">
    <location>
        <begin position="149"/>
        <end position="231"/>
    </location>
</feature>
<organism evidence="2 3">
    <name type="scientific">Striga hermonthica</name>
    <name type="common">Purple witchweed</name>
    <name type="synonym">Buchnera hermonthica</name>
    <dbReference type="NCBI Taxonomy" id="68872"/>
    <lineage>
        <taxon>Eukaryota</taxon>
        <taxon>Viridiplantae</taxon>
        <taxon>Streptophyta</taxon>
        <taxon>Embryophyta</taxon>
        <taxon>Tracheophyta</taxon>
        <taxon>Spermatophyta</taxon>
        <taxon>Magnoliopsida</taxon>
        <taxon>eudicotyledons</taxon>
        <taxon>Gunneridae</taxon>
        <taxon>Pentapetalae</taxon>
        <taxon>asterids</taxon>
        <taxon>lamiids</taxon>
        <taxon>Lamiales</taxon>
        <taxon>Orobanchaceae</taxon>
        <taxon>Buchnereae</taxon>
        <taxon>Striga</taxon>
    </lineage>
</organism>
<feature type="region of interest" description="Disordered" evidence="1">
    <location>
        <begin position="46"/>
        <end position="91"/>
    </location>
</feature>
<dbReference type="EMBL" id="CACSLK010003311">
    <property type="protein sequence ID" value="CAA0809250.1"/>
    <property type="molecule type" value="Genomic_DNA"/>
</dbReference>
<sequence>VEPVHEIEIEQGSENFSQQVIYEKIPAFCISCSHVGHIAADCYISGNKPRPTLPQRNRATRPGPSNTRRDPKWKGKSPIHAPGTPKGFKDKGKAVIEATTQTGKNSHPNHPEQLATVGPKPKATGFLPRNTLQSAFKANQSYFVVLSPEEVDEAEPSTSDSPRFLDLGPLDDDDLLIDDLEQPDTSTSGTSIHLSDDSTRDAVPLSIHSSSQYRSLEMRTAPGTAPPIGEELAHLSSTEIGSSAEHISSLQPHS</sequence>
<evidence type="ECO:0000256" key="1">
    <source>
        <dbReference type="SAM" id="MobiDB-lite"/>
    </source>
</evidence>
<protein>
    <recommendedName>
        <fullName evidence="4">CCHC-type domain-containing protein</fullName>
    </recommendedName>
</protein>
<evidence type="ECO:0008006" key="4">
    <source>
        <dbReference type="Google" id="ProtNLM"/>
    </source>
</evidence>
<dbReference type="OrthoDB" id="851886at2759"/>
<comment type="caution">
    <text evidence="2">The sequence shown here is derived from an EMBL/GenBank/DDBJ whole genome shotgun (WGS) entry which is preliminary data.</text>
</comment>
<feature type="compositionally biased region" description="Polar residues" evidence="1">
    <location>
        <begin position="183"/>
        <end position="193"/>
    </location>
</feature>